<dbReference type="InterPro" id="IPR029063">
    <property type="entry name" value="SAM-dependent_MTases_sf"/>
</dbReference>
<dbReference type="Gene3D" id="3.40.50.150">
    <property type="entry name" value="Vaccinia Virus protein VP39"/>
    <property type="match status" value="1"/>
</dbReference>
<dbReference type="SUPFAM" id="SSF53335">
    <property type="entry name" value="S-adenosyl-L-methionine-dependent methyltransferases"/>
    <property type="match status" value="1"/>
</dbReference>
<keyword evidence="8" id="KW-1185">Reference proteome</keyword>
<protein>
    <recommendedName>
        <fullName evidence="6">S-adenosyl-L-methionine-dependent methyltransferase</fullName>
        <ecNumber evidence="6">2.1.1.-</ecNumber>
    </recommendedName>
</protein>
<gene>
    <name evidence="7" type="ORF">CNX65_23655</name>
</gene>
<dbReference type="KEGG" id="apre:CNX65_23655"/>
<accession>A0A290ZAA0</accession>
<evidence type="ECO:0000313" key="8">
    <source>
        <dbReference type="Proteomes" id="UP000218505"/>
    </source>
</evidence>
<comment type="similarity">
    <text evidence="2 6">Belongs to the UPF0677 family.</text>
</comment>
<keyword evidence="4" id="KW-0808">Transferase</keyword>
<keyword evidence="5 6" id="KW-0949">S-adenosyl-L-methionine</keyword>
<dbReference type="EC" id="2.1.1.-" evidence="6"/>
<evidence type="ECO:0000256" key="2">
    <source>
        <dbReference type="ARBA" id="ARBA00008138"/>
    </source>
</evidence>
<dbReference type="InterPro" id="IPR007213">
    <property type="entry name" value="Ppm1/Ppm2/Tcmp"/>
</dbReference>
<evidence type="ECO:0000256" key="1">
    <source>
        <dbReference type="ARBA" id="ARBA00003907"/>
    </source>
</evidence>
<sequence>MAATGRAGTSAERVIGEGVSRTALLVAAARAVESTRSDAVAVDRYAAHFVRAEPSAAGWPLRVEDVPGGDANPLWSGDARYFGLRTRVFDDHLLEVARAGTRQVVLVAAGLDTRALRLDWPAGTSVFEVDREHVLGFKQRVLDEVGARPTARRVPVPSDLEDDWPSALLEAGLSPDRPTAWLVEGLSMYLSRAGLRALLRDVTRLSAPASTLALEVKPDSHDLGVPAAPFYAEARSAIDVDLPALFHHDPRPDSEADLVLLGWTATSRGSGEYAEAHGQAVPDPDGAFGENRFVFARKPTVPLPRLTGPDAQR</sequence>
<dbReference type="NCBIfam" id="TIGR00027">
    <property type="entry name" value="mthyl_TIGR00027"/>
    <property type="match status" value="1"/>
</dbReference>
<reference evidence="7" key="1">
    <citation type="submission" date="2017-09" db="EMBL/GenBank/DDBJ databases">
        <title>Complete Genome Sequence of ansamitocin-producing Bacterium Actinosynnema pretiosum X47.</title>
        <authorList>
            <person name="Cao G."/>
            <person name="Zong G."/>
            <person name="Zhong C."/>
            <person name="Fu J."/>
        </authorList>
    </citation>
    <scope>NUCLEOTIDE SEQUENCE [LARGE SCALE GENOMIC DNA]</scope>
    <source>
        <strain evidence="7">X47</strain>
    </source>
</reference>
<dbReference type="GO" id="GO:0032259">
    <property type="term" value="P:methylation"/>
    <property type="evidence" value="ECO:0007669"/>
    <property type="project" value="UniProtKB-KW"/>
</dbReference>
<name>A0A290ZAA0_9PSEU</name>
<evidence type="ECO:0000256" key="5">
    <source>
        <dbReference type="ARBA" id="ARBA00022691"/>
    </source>
</evidence>
<organism evidence="7 8">
    <name type="scientific">Actinosynnema pretiosum</name>
    <dbReference type="NCBI Taxonomy" id="42197"/>
    <lineage>
        <taxon>Bacteria</taxon>
        <taxon>Bacillati</taxon>
        <taxon>Actinomycetota</taxon>
        <taxon>Actinomycetes</taxon>
        <taxon>Pseudonocardiales</taxon>
        <taxon>Pseudonocardiaceae</taxon>
        <taxon>Actinosynnema</taxon>
    </lineage>
</organism>
<evidence type="ECO:0000313" key="7">
    <source>
        <dbReference type="EMBL" id="ATE55903.1"/>
    </source>
</evidence>
<dbReference type="AlphaFoldDB" id="A0A290ZAA0"/>
<evidence type="ECO:0000256" key="4">
    <source>
        <dbReference type="ARBA" id="ARBA00022679"/>
    </source>
</evidence>
<dbReference type="Proteomes" id="UP000218505">
    <property type="component" value="Chromosome"/>
</dbReference>
<dbReference type="EMBL" id="CP023445">
    <property type="protein sequence ID" value="ATE55903.1"/>
    <property type="molecule type" value="Genomic_DNA"/>
</dbReference>
<dbReference type="PANTHER" id="PTHR43619:SF2">
    <property type="entry name" value="S-ADENOSYL-L-METHIONINE-DEPENDENT METHYLTRANSFERASES SUPERFAMILY PROTEIN"/>
    <property type="match status" value="1"/>
</dbReference>
<dbReference type="PANTHER" id="PTHR43619">
    <property type="entry name" value="S-ADENOSYL-L-METHIONINE-DEPENDENT METHYLTRANSFERASE YKTD-RELATED"/>
    <property type="match status" value="1"/>
</dbReference>
<comment type="function">
    <text evidence="1 6">Exhibits S-adenosyl-L-methionine-dependent methyltransferase activity.</text>
</comment>
<dbReference type="Pfam" id="PF04072">
    <property type="entry name" value="LCM"/>
    <property type="match status" value="1"/>
</dbReference>
<dbReference type="InterPro" id="IPR011610">
    <property type="entry name" value="SAM_mthyl_Trfase_ML2640-like"/>
</dbReference>
<proteinExistence type="inferred from homology"/>
<keyword evidence="3 6" id="KW-0489">Methyltransferase</keyword>
<evidence type="ECO:0000256" key="3">
    <source>
        <dbReference type="ARBA" id="ARBA00022603"/>
    </source>
</evidence>
<dbReference type="RefSeq" id="WP_096495732.1">
    <property type="nucleotide sequence ID" value="NZ_CP023445.1"/>
</dbReference>
<evidence type="ECO:0000256" key="6">
    <source>
        <dbReference type="RuleBase" id="RU362030"/>
    </source>
</evidence>
<dbReference type="GO" id="GO:0008168">
    <property type="term" value="F:methyltransferase activity"/>
    <property type="evidence" value="ECO:0007669"/>
    <property type="project" value="UniProtKB-UniRule"/>
</dbReference>